<name>A0A1Q2CPW1_9ACTN</name>
<evidence type="ECO:0000313" key="5">
    <source>
        <dbReference type="EMBL" id="AQP48143.1"/>
    </source>
</evidence>
<keyword evidence="6" id="KW-1185">Reference proteome</keyword>
<dbReference type="EMBL" id="CP019606">
    <property type="protein sequence ID" value="AQP48143.1"/>
    <property type="molecule type" value="Genomic_DNA"/>
</dbReference>
<dbReference type="SUPFAM" id="SSF46894">
    <property type="entry name" value="C-terminal effector domain of the bipartite response regulators"/>
    <property type="match status" value="1"/>
</dbReference>
<dbReference type="KEGG" id="tes:BW730_12200"/>
<dbReference type="STRING" id="1332264.BW730_12200"/>
<evidence type="ECO:0000256" key="1">
    <source>
        <dbReference type="ARBA" id="ARBA00023015"/>
    </source>
</evidence>
<dbReference type="GO" id="GO:0003677">
    <property type="term" value="F:DNA binding"/>
    <property type="evidence" value="ECO:0007669"/>
    <property type="project" value="UniProtKB-KW"/>
</dbReference>
<dbReference type="PROSITE" id="PS50043">
    <property type="entry name" value="HTH_LUXR_2"/>
    <property type="match status" value="1"/>
</dbReference>
<evidence type="ECO:0000313" key="6">
    <source>
        <dbReference type="Proteomes" id="UP000188145"/>
    </source>
</evidence>
<dbReference type="InterPro" id="IPR016032">
    <property type="entry name" value="Sig_transdc_resp-reg_C-effctor"/>
</dbReference>
<keyword evidence="1" id="KW-0805">Transcription regulation</keyword>
<dbReference type="GO" id="GO:0006355">
    <property type="term" value="P:regulation of DNA-templated transcription"/>
    <property type="evidence" value="ECO:0007669"/>
    <property type="project" value="InterPro"/>
</dbReference>
<dbReference type="Pfam" id="PF00196">
    <property type="entry name" value="GerE"/>
    <property type="match status" value="1"/>
</dbReference>
<gene>
    <name evidence="5" type="ORF">BW730_12200</name>
</gene>
<dbReference type="AlphaFoldDB" id="A0A1Q2CPW1"/>
<organism evidence="5 6">
    <name type="scientific">Tessaracoccus aquimaris</name>
    <dbReference type="NCBI Taxonomy" id="1332264"/>
    <lineage>
        <taxon>Bacteria</taxon>
        <taxon>Bacillati</taxon>
        <taxon>Actinomycetota</taxon>
        <taxon>Actinomycetes</taxon>
        <taxon>Propionibacteriales</taxon>
        <taxon>Propionibacteriaceae</taxon>
        <taxon>Tessaracoccus</taxon>
    </lineage>
</organism>
<dbReference type="PANTHER" id="PTHR44688:SF16">
    <property type="entry name" value="DNA-BINDING TRANSCRIPTIONAL ACTIVATOR DEVR_DOSR"/>
    <property type="match status" value="1"/>
</dbReference>
<evidence type="ECO:0000259" key="4">
    <source>
        <dbReference type="PROSITE" id="PS50043"/>
    </source>
</evidence>
<evidence type="ECO:0000256" key="3">
    <source>
        <dbReference type="ARBA" id="ARBA00023163"/>
    </source>
</evidence>
<dbReference type="Gene3D" id="1.10.10.10">
    <property type="entry name" value="Winged helix-like DNA-binding domain superfamily/Winged helix DNA-binding domain"/>
    <property type="match status" value="1"/>
</dbReference>
<dbReference type="Proteomes" id="UP000188145">
    <property type="component" value="Chromosome"/>
</dbReference>
<feature type="domain" description="HTH luxR-type" evidence="4">
    <location>
        <begin position="837"/>
        <end position="899"/>
    </location>
</feature>
<reference evidence="6" key="1">
    <citation type="submission" date="2017-02" db="EMBL/GenBank/DDBJ databases">
        <title>Tessaracoccus aquaemaris sp. nov., isolated from the intestine of a Korean rockfish, Sebastes schlegelii, in a marine aquaculture pond.</title>
        <authorList>
            <person name="Tak E.J."/>
            <person name="Bae J.-W."/>
        </authorList>
    </citation>
    <scope>NUCLEOTIDE SEQUENCE [LARGE SCALE GENOMIC DNA]</scope>
    <source>
        <strain evidence="6">NSG39</strain>
    </source>
</reference>
<evidence type="ECO:0000256" key="2">
    <source>
        <dbReference type="ARBA" id="ARBA00023125"/>
    </source>
</evidence>
<proteinExistence type="predicted"/>
<dbReference type="PANTHER" id="PTHR44688">
    <property type="entry name" value="DNA-BINDING TRANSCRIPTIONAL ACTIVATOR DEVR_DOSR"/>
    <property type="match status" value="1"/>
</dbReference>
<dbReference type="CDD" id="cd06170">
    <property type="entry name" value="LuxR_C_like"/>
    <property type="match status" value="1"/>
</dbReference>
<accession>A0A1Q2CPW1</accession>
<keyword evidence="3" id="KW-0804">Transcription</keyword>
<dbReference type="InterPro" id="IPR000792">
    <property type="entry name" value="Tscrpt_reg_LuxR_C"/>
</dbReference>
<dbReference type="PRINTS" id="PR00038">
    <property type="entry name" value="HTHLUXR"/>
</dbReference>
<keyword evidence="2" id="KW-0238">DNA-binding</keyword>
<dbReference type="InterPro" id="IPR036388">
    <property type="entry name" value="WH-like_DNA-bd_sf"/>
</dbReference>
<dbReference type="SUPFAM" id="SSF52540">
    <property type="entry name" value="P-loop containing nucleoside triphosphate hydrolases"/>
    <property type="match status" value="1"/>
</dbReference>
<dbReference type="InterPro" id="IPR027417">
    <property type="entry name" value="P-loop_NTPase"/>
</dbReference>
<dbReference type="SMART" id="SM00421">
    <property type="entry name" value="HTH_LUXR"/>
    <property type="match status" value="1"/>
</dbReference>
<sequence length="903" mass="95504">MLAELAVMAADCASGAKVAWLVGSEGVGKSTLARLACEASGLQVHRLDVYPEDREHPLAAVNELGATFGITLGTDPAQDLLRAIEAAGPMALVIEDAQWMDEASQLAVWQVVRRFRRLPVWLVVTSTDIAGPLLDGLSLLLRSPDRGQVVTVTPLRAQESAAFLKEELGVPVDGETLEMVQSVTGGYPSLLVSLADQVRLSGQAANLRRAVGALAQRGEGSGLLRQHVTSVLENVTPGGRGALLALAQGGELTAAQLSQVLRLRGLPDSGTDELLATGLAERAGATGLRLRHQPARRAIEERMTWNEARDSHAALATLLTGLDGLEHRVAAADESTSGEVLIEVLAQLADAYASNDLGLAFRLAIHAADLEPTFMIEAILAALRSGRISRLIDIADRVDNMPPSVGRTAAMTILELSHESVAAAVDRLMGIDADDVIDPRELVILAHASIQVVVASSLHMAPELSMALSRFVDPVHRRGVDLAPVQPDLAIELRIISAGLEAILIGMNDAIAPAQRIEPLTDLVQRLDPVSGMLVGPIVGSLIGILHYVTGDLAPAKTELARITAMDIPLVRMQSELALAHLAFLDGDWDTAHALADKHLAATLDSLQAPLWPQSFAVAALVPAARGEAHVVAEYLGWQDASTESTVGGAAGKLTEAWGLVATDTDPKRVAELLDRVWARGDISYVSGHPTGALRVRAHLQTGNRPAAEAALVALENEPYEAQAHAYATSHASALLAEDAGETDAATEAFATAARHLRAQARTNPGAALQVFGAVLAEDWALAVVRLGAATPARLVTLLRDSIAMLTRAGATLWRDRLVRVEHQLTPAAPPVPSRSGLDLLGTLTSREREVALLVADGLSNREIAGRLFVTVRTAEYHVHNVLTKIGMTSRAQLQQALGEAVA</sequence>
<protein>
    <recommendedName>
        <fullName evidence="4">HTH luxR-type domain-containing protein</fullName>
    </recommendedName>
</protein>